<dbReference type="EMBL" id="JAURUO010000019">
    <property type="protein sequence ID" value="MDP9729678.1"/>
    <property type="molecule type" value="Genomic_DNA"/>
</dbReference>
<evidence type="ECO:0000256" key="1">
    <source>
        <dbReference type="SAM" id="MobiDB-lite"/>
    </source>
</evidence>
<comment type="caution">
    <text evidence="3">The sequence shown here is derived from an EMBL/GenBank/DDBJ whole genome shotgun (WGS) entry which is preliminary data.</text>
</comment>
<evidence type="ECO:0000313" key="3">
    <source>
        <dbReference type="EMBL" id="MDP9729678.1"/>
    </source>
</evidence>
<protein>
    <recommendedName>
        <fullName evidence="2">TOTE conflict system primase domain-containing protein</fullName>
    </recommendedName>
</protein>
<name>A0ABT9LZJ5_9BACL</name>
<gene>
    <name evidence="3" type="ORF">J2S04_002652</name>
</gene>
<feature type="domain" description="TOTE conflict system primase" evidence="2">
    <location>
        <begin position="151"/>
        <end position="254"/>
    </location>
</feature>
<accession>A0ABT9LZJ5</accession>
<organism evidence="3 4">
    <name type="scientific">Alicyclobacillus tolerans</name>
    <dbReference type="NCBI Taxonomy" id="90970"/>
    <lineage>
        <taxon>Bacteria</taxon>
        <taxon>Bacillati</taxon>
        <taxon>Bacillota</taxon>
        <taxon>Bacilli</taxon>
        <taxon>Bacillales</taxon>
        <taxon>Alicyclobacillaceae</taxon>
        <taxon>Alicyclobacillus</taxon>
    </lineage>
</organism>
<dbReference type="RefSeq" id="WP_306955486.1">
    <property type="nucleotide sequence ID" value="NZ_JAURUO010000019.1"/>
</dbReference>
<evidence type="ECO:0000259" key="2">
    <source>
        <dbReference type="Pfam" id="PF22548"/>
    </source>
</evidence>
<sequence length="587" mass="67186">MYAKPLTVEEAIEEMIPVLKEPPIQCALCGRYFERITPGHLRTHAEFLRSKTGVKWFRPKQERKDNDDEDMQSSSDNEPAPWKYRDETLMETYERLFGGKDQLTACVQKLLDLYKPHRGKWLLMDKPVLPSYATWYQVSSEDPAFKPNRLCVSILKEHLMLECTVGVFPKSQYETHFVTWDVDAKPLYGSPSRNASIEAEKAALAITSILRKWGINPHVIMSGGKGYHVTVFFRTGVSIKLAMQLFNAVLQHPDGPQVGVGLKVECLPIQRGNKLPLGINWGAGRYCGFLDPHTLELLANPYEYLLNIVPDNTKTLFEIQDDGLAERKRDSTVVVERSWSADITEGAFKVGIVTPGTRHDTLVRVAAYVRNTPSLCPDSFAEFVDVLMAWSRKEYEQHRTNIKTGWAEHLRDLERVAKYVWSHPLTPGVPRTVRITAAVVHWIRSQTPVLAEQQLAFAAWFRMTQIEEHFYFGYQQAREMTALAKDSLDKALKALRDKGILCVTDEYFHSSKGIVPSRTRKYRFGNSPPKSTSTAVLLTLTHDQWEPSLWFRLLRTLMTREQLKAFYPFAYHRILRAEPLPIGRSTA</sequence>
<evidence type="ECO:0000313" key="4">
    <source>
        <dbReference type="Proteomes" id="UP001229209"/>
    </source>
</evidence>
<dbReference type="Proteomes" id="UP001229209">
    <property type="component" value="Unassembled WGS sequence"/>
</dbReference>
<reference evidence="3 4" key="1">
    <citation type="submission" date="2023-07" db="EMBL/GenBank/DDBJ databases">
        <title>Genomic Encyclopedia of Type Strains, Phase IV (KMG-IV): sequencing the most valuable type-strain genomes for metagenomic binning, comparative biology and taxonomic classification.</title>
        <authorList>
            <person name="Goeker M."/>
        </authorList>
    </citation>
    <scope>NUCLEOTIDE SEQUENCE [LARGE SCALE GENOMIC DNA]</scope>
    <source>
        <strain evidence="3 4">DSM 25924</strain>
    </source>
</reference>
<feature type="region of interest" description="Disordered" evidence="1">
    <location>
        <begin position="58"/>
        <end position="82"/>
    </location>
</feature>
<dbReference type="Pfam" id="PF22548">
    <property type="entry name" value="AEP-TOTE"/>
    <property type="match status" value="1"/>
</dbReference>
<keyword evidence="4" id="KW-1185">Reference proteome</keyword>
<proteinExistence type="predicted"/>
<dbReference type="InterPro" id="IPR054347">
    <property type="entry name" value="TOTE_primase"/>
</dbReference>